<comment type="similarity">
    <text evidence="2">Belongs to the auxin efflux carrier (TC 2.A.69) family.</text>
</comment>
<feature type="transmembrane region" description="Helical" evidence="8">
    <location>
        <begin position="100"/>
        <end position="121"/>
    </location>
</feature>
<protein>
    <submittedName>
        <fullName evidence="9">Uncharacterized protein</fullName>
    </submittedName>
</protein>
<name>A0A1M5AYS5_9THEO</name>
<evidence type="ECO:0000313" key="10">
    <source>
        <dbReference type="Proteomes" id="UP000184088"/>
    </source>
</evidence>
<accession>A0A1M5AYS5</accession>
<organism evidence="9 10">
    <name type="scientific">Caldanaerobius fijiensis DSM 17918</name>
    <dbReference type="NCBI Taxonomy" id="1121256"/>
    <lineage>
        <taxon>Bacteria</taxon>
        <taxon>Bacillati</taxon>
        <taxon>Bacillota</taxon>
        <taxon>Clostridia</taxon>
        <taxon>Thermoanaerobacterales</taxon>
        <taxon>Thermoanaerobacteraceae</taxon>
        <taxon>Caldanaerobius</taxon>
    </lineage>
</organism>
<evidence type="ECO:0000313" key="9">
    <source>
        <dbReference type="EMBL" id="SHF35062.1"/>
    </source>
</evidence>
<dbReference type="PANTHER" id="PTHR36838">
    <property type="entry name" value="AUXIN EFFLUX CARRIER FAMILY PROTEIN"/>
    <property type="match status" value="1"/>
</dbReference>
<feature type="transmembrane region" description="Helical" evidence="8">
    <location>
        <begin position="162"/>
        <end position="187"/>
    </location>
</feature>
<reference evidence="9 10" key="1">
    <citation type="submission" date="2016-11" db="EMBL/GenBank/DDBJ databases">
        <authorList>
            <person name="Jaros S."/>
            <person name="Januszkiewicz K."/>
            <person name="Wedrychowicz H."/>
        </authorList>
    </citation>
    <scope>NUCLEOTIDE SEQUENCE [LARGE SCALE GENOMIC DNA]</scope>
    <source>
        <strain evidence="9 10">DSM 17918</strain>
    </source>
</reference>
<dbReference type="AlphaFoldDB" id="A0A1M5AYS5"/>
<evidence type="ECO:0000256" key="5">
    <source>
        <dbReference type="ARBA" id="ARBA00022692"/>
    </source>
</evidence>
<feature type="transmembrane region" description="Helical" evidence="8">
    <location>
        <begin position="6"/>
        <end position="24"/>
    </location>
</feature>
<dbReference type="OrthoDB" id="9798064at2"/>
<evidence type="ECO:0000256" key="8">
    <source>
        <dbReference type="SAM" id="Phobius"/>
    </source>
</evidence>
<feature type="transmembrane region" description="Helical" evidence="8">
    <location>
        <begin position="193"/>
        <end position="212"/>
    </location>
</feature>
<dbReference type="InterPro" id="IPR038770">
    <property type="entry name" value="Na+/solute_symporter_sf"/>
</dbReference>
<feature type="transmembrane region" description="Helical" evidence="8">
    <location>
        <begin position="224"/>
        <end position="246"/>
    </location>
</feature>
<evidence type="ECO:0000256" key="7">
    <source>
        <dbReference type="ARBA" id="ARBA00023136"/>
    </source>
</evidence>
<keyword evidence="7 8" id="KW-0472">Membrane</keyword>
<dbReference type="STRING" id="1121256.SAMN02746089_01737"/>
<feature type="transmembrane region" description="Helical" evidence="8">
    <location>
        <begin position="36"/>
        <end position="55"/>
    </location>
</feature>
<keyword evidence="4" id="KW-1003">Cell membrane</keyword>
<dbReference type="Proteomes" id="UP000184088">
    <property type="component" value="Unassembled WGS sequence"/>
</dbReference>
<feature type="transmembrane region" description="Helical" evidence="8">
    <location>
        <begin position="284"/>
        <end position="304"/>
    </location>
</feature>
<keyword evidence="5 8" id="KW-0812">Transmembrane</keyword>
<evidence type="ECO:0000256" key="3">
    <source>
        <dbReference type="ARBA" id="ARBA00022448"/>
    </source>
</evidence>
<dbReference type="RefSeq" id="WP_073344110.1">
    <property type="nucleotide sequence ID" value="NZ_FQVH01000019.1"/>
</dbReference>
<evidence type="ECO:0000256" key="6">
    <source>
        <dbReference type="ARBA" id="ARBA00022989"/>
    </source>
</evidence>
<keyword evidence="6 8" id="KW-1133">Transmembrane helix</keyword>
<proteinExistence type="inferred from homology"/>
<evidence type="ECO:0000256" key="1">
    <source>
        <dbReference type="ARBA" id="ARBA00004651"/>
    </source>
</evidence>
<dbReference type="InterPro" id="IPR004776">
    <property type="entry name" value="Mem_transp_PIN-like"/>
</dbReference>
<dbReference type="PANTHER" id="PTHR36838:SF1">
    <property type="entry name" value="SLR1864 PROTEIN"/>
    <property type="match status" value="1"/>
</dbReference>
<keyword evidence="3" id="KW-0813">Transport</keyword>
<dbReference type="EMBL" id="FQVH01000019">
    <property type="protein sequence ID" value="SHF35062.1"/>
    <property type="molecule type" value="Genomic_DNA"/>
</dbReference>
<evidence type="ECO:0000256" key="4">
    <source>
        <dbReference type="ARBA" id="ARBA00022475"/>
    </source>
</evidence>
<dbReference type="GO" id="GO:0005886">
    <property type="term" value="C:plasma membrane"/>
    <property type="evidence" value="ECO:0007669"/>
    <property type="project" value="UniProtKB-SubCell"/>
</dbReference>
<feature type="transmembrane region" description="Helical" evidence="8">
    <location>
        <begin position="67"/>
        <end position="88"/>
    </location>
</feature>
<sequence>MYIFKIAEILGEIFIIIALGFFTVKKSIVDESHFKMIADLIILITTPALIFYSMYSTYSPDLLKTNYFIPLIGILVPLLTFVVSIFALKAFHVPVDKQSVFYVISIFSNTTFLGIPVNMALFGQKSILTVILYDLGHTTLFWTFGIWLLTNERVSVKNLKNLVNPPMVSLFIAIAIVLIGIKIPVFIVKTAQMVGNITVPLAMMFIGMNMAYINVKEEKVGGSIAAAALVKLIVSPLIAIAMVSIIPLTAEIKRIVILEAALPTMLSSAIVAKQYSKNYRFASMGVLATTTICFVSLPLILYIVSLY</sequence>
<gene>
    <name evidence="9" type="ORF">SAMN02746089_01737</name>
</gene>
<feature type="transmembrane region" description="Helical" evidence="8">
    <location>
        <begin position="252"/>
        <end position="272"/>
    </location>
</feature>
<keyword evidence="10" id="KW-1185">Reference proteome</keyword>
<dbReference type="Gene3D" id="1.20.1530.20">
    <property type="match status" value="1"/>
</dbReference>
<dbReference type="GO" id="GO:0055085">
    <property type="term" value="P:transmembrane transport"/>
    <property type="evidence" value="ECO:0007669"/>
    <property type="project" value="InterPro"/>
</dbReference>
<evidence type="ECO:0000256" key="2">
    <source>
        <dbReference type="ARBA" id="ARBA00010145"/>
    </source>
</evidence>
<comment type="subcellular location">
    <subcellularLocation>
        <location evidence="1">Cell membrane</location>
        <topology evidence="1">Multi-pass membrane protein</topology>
    </subcellularLocation>
</comment>
<dbReference type="Pfam" id="PF03547">
    <property type="entry name" value="Mem_trans"/>
    <property type="match status" value="2"/>
</dbReference>
<feature type="transmembrane region" description="Helical" evidence="8">
    <location>
        <begin position="127"/>
        <end position="150"/>
    </location>
</feature>